<evidence type="ECO:0000313" key="9">
    <source>
        <dbReference type="EMBL" id="KAG8458826.1"/>
    </source>
</evidence>
<dbReference type="PROSITE" id="PS00062">
    <property type="entry name" value="ALDOKETO_REDUCTASE_2"/>
    <property type="match status" value="1"/>
</dbReference>
<feature type="domain" description="NADP-dependent oxidoreductase" evidence="8">
    <location>
        <begin position="39"/>
        <end position="305"/>
    </location>
</feature>
<dbReference type="AlphaFoldDB" id="A0A8J6C524"/>
<dbReference type="PRINTS" id="PR00069">
    <property type="entry name" value="ALDKETRDTASE"/>
</dbReference>
<dbReference type="EMBL" id="JAGTXO010000047">
    <property type="protein sequence ID" value="KAG8458826.1"/>
    <property type="molecule type" value="Genomic_DNA"/>
</dbReference>
<dbReference type="InterPro" id="IPR023210">
    <property type="entry name" value="NADP_OxRdtase_dom"/>
</dbReference>
<dbReference type="Proteomes" id="UP000751190">
    <property type="component" value="Unassembled WGS sequence"/>
</dbReference>
<dbReference type="PANTHER" id="PTHR43827">
    <property type="entry name" value="2,5-DIKETO-D-GLUCONIC ACID REDUCTASE"/>
    <property type="match status" value="1"/>
</dbReference>
<dbReference type="Pfam" id="PF00248">
    <property type="entry name" value="Aldo_ket_red"/>
    <property type="match status" value="1"/>
</dbReference>
<dbReference type="InterPro" id="IPR036812">
    <property type="entry name" value="NAD(P)_OxRdtase_dom_sf"/>
</dbReference>
<feature type="site" description="Lowers pKa of active site Tyr" evidence="6">
    <location>
        <position position="96"/>
    </location>
</feature>
<comment type="caution">
    <text evidence="9">The sequence shown here is derived from an EMBL/GenBank/DDBJ whole genome shotgun (WGS) entry which is preliminary data.</text>
</comment>
<dbReference type="Gene3D" id="3.20.20.100">
    <property type="entry name" value="NADP-dependent oxidoreductase domain"/>
    <property type="match status" value="1"/>
</dbReference>
<evidence type="ECO:0000256" key="5">
    <source>
        <dbReference type="PIRSR" id="PIRSR000097-2"/>
    </source>
</evidence>
<keyword evidence="3" id="KW-0560">Oxidoreductase</keyword>
<comment type="similarity">
    <text evidence="1">Belongs to the aldo/keto reductase family.</text>
</comment>
<proteinExistence type="inferred from homology"/>
<feature type="chain" id="PRO_5035227976" description="NADP-dependent oxidoreductase domain-containing protein" evidence="7">
    <location>
        <begin position="21"/>
        <end position="319"/>
    </location>
</feature>
<dbReference type="InterPro" id="IPR020471">
    <property type="entry name" value="AKR"/>
</dbReference>
<protein>
    <recommendedName>
        <fullName evidence="8">NADP-dependent oxidoreductase domain-containing protein</fullName>
    </recommendedName>
</protein>
<evidence type="ECO:0000256" key="6">
    <source>
        <dbReference type="PIRSR" id="PIRSR000097-3"/>
    </source>
</evidence>
<accession>A0A8J6C524</accession>
<dbReference type="InterPro" id="IPR018170">
    <property type="entry name" value="Aldo/ket_reductase_CS"/>
</dbReference>
<keyword evidence="2" id="KW-0521">NADP</keyword>
<sequence length="319" mass="34209">MAPTAPIRAALFGLVALAGALDPVMRLETPKGPVFMPQVALGTWEYGADDVARAIPLGVAAGFTHIDTANNYRNQRAVGDAIRASTLREKVFLTTKVPGCTLTTPTECEAATARDADDNLAQLGFRNVDLLLLHFPPRPFPWRPREDCARLRAQWRALEAAYDAGKARAIGVSNFCPSCFECLASAGEGERDPPARIVPAVNQVQFHVGMGVDPGGIASYCAQRGILLQAYSPLGDARSRDLIDGALVRAIGEANGRTGVQTSLRYVAQLGYALVTKSASKAHLEEDIDLFLWALTPSQMRALGEARSPAANYSFACVR</sequence>
<evidence type="ECO:0000256" key="1">
    <source>
        <dbReference type="ARBA" id="ARBA00007905"/>
    </source>
</evidence>
<dbReference type="GO" id="GO:0016616">
    <property type="term" value="F:oxidoreductase activity, acting on the CH-OH group of donors, NAD or NADP as acceptor"/>
    <property type="evidence" value="ECO:0007669"/>
    <property type="project" value="UniProtKB-ARBA"/>
</dbReference>
<evidence type="ECO:0000256" key="4">
    <source>
        <dbReference type="PIRSR" id="PIRSR000097-1"/>
    </source>
</evidence>
<dbReference type="OrthoDB" id="416253at2759"/>
<evidence type="ECO:0000256" key="7">
    <source>
        <dbReference type="SAM" id="SignalP"/>
    </source>
</evidence>
<name>A0A8J6C524_DIALT</name>
<dbReference type="PANTHER" id="PTHR43827:SF3">
    <property type="entry name" value="NADP-DEPENDENT OXIDOREDUCTASE DOMAIN-CONTAINING PROTEIN"/>
    <property type="match status" value="1"/>
</dbReference>
<dbReference type="SUPFAM" id="SSF51430">
    <property type="entry name" value="NAD(P)-linked oxidoreductase"/>
    <property type="match status" value="1"/>
</dbReference>
<feature type="binding site" evidence="5">
    <location>
        <position position="134"/>
    </location>
    <ligand>
        <name>substrate</name>
    </ligand>
</feature>
<feature type="active site" description="Proton donor" evidence="4">
    <location>
        <position position="72"/>
    </location>
</feature>
<feature type="signal peptide" evidence="7">
    <location>
        <begin position="1"/>
        <end position="20"/>
    </location>
</feature>
<reference evidence="9" key="1">
    <citation type="submission" date="2021-05" db="EMBL/GenBank/DDBJ databases">
        <title>The genome of the haptophyte Pavlova lutheri (Diacronema luteri, Pavlovales) - a model for lipid biosynthesis in eukaryotic algae.</title>
        <authorList>
            <person name="Hulatt C.J."/>
            <person name="Posewitz M.C."/>
        </authorList>
    </citation>
    <scope>NUCLEOTIDE SEQUENCE</scope>
    <source>
        <strain evidence="9">NIVA-4/92</strain>
    </source>
</reference>
<evidence type="ECO:0000259" key="8">
    <source>
        <dbReference type="Pfam" id="PF00248"/>
    </source>
</evidence>
<evidence type="ECO:0000313" key="10">
    <source>
        <dbReference type="Proteomes" id="UP000751190"/>
    </source>
</evidence>
<organism evidence="9 10">
    <name type="scientific">Diacronema lutheri</name>
    <name type="common">Unicellular marine alga</name>
    <name type="synonym">Monochrysis lutheri</name>
    <dbReference type="NCBI Taxonomy" id="2081491"/>
    <lineage>
        <taxon>Eukaryota</taxon>
        <taxon>Haptista</taxon>
        <taxon>Haptophyta</taxon>
        <taxon>Pavlovophyceae</taxon>
        <taxon>Pavlovales</taxon>
        <taxon>Pavlovaceae</taxon>
        <taxon>Diacronema</taxon>
    </lineage>
</organism>
<dbReference type="PIRSF" id="PIRSF000097">
    <property type="entry name" value="AKR"/>
    <property type="match status" value="1"/>
</dbReference>
<keyword evidence="7" id="KW-0732">Signal</keyword>
<dbReference type="OMA" id="FCHEIAP"/>
<keyword evidence="10" id="KW-1185">Reference proteome</keyword>
<evidence type="ECO:0000256" key="2">
    <source>
        <dbReference type="ARBA" id="ARBA00022857"/>
    </source>
</evidence>
<evidence type="ECO:0000256" key="3">
    <source>
        <dbReference type="ARBA" id="ARBA00023002"/>
    </source>
</evidence>
<gene>
    <name evidence="9" type="ORF">KFE25_005253</name>
</gene>
<dbReference type="CDD" id="cd19071">
    <property type="entry name" value="AKR_AKR1-5-like"/>
    <property type="match status" value="1"/>
</dbReference>